<sequence>MASLVVRVIFRSILALLLLFVLFHVGRPLYWKISATIHDLHQHKHTGFSEIVMEALKLMGWYDNSGVGEGIQTSRRLLIRKVL</sequence>
<keyword evidence="2" id="KW-1185">Reference proteome</keyword>
<dbReference type="EMBL" id="CM042043">
    <property type="protein sequence ID" value="KAI3694265.1"/>
    <property type="molecule type" value="Genomic_DNA"/>
</dbReference>
<dbReference type="Proteomes" id="UP001056120">
    <property type="component" value="Linkage Group LG26"/>
</dbReference>
<gene>
    <name evidence="1" type="ORF">L1987_77229</name>
</gene>
<name>A0ACB8Z990_9ASTR</name>
<reference evidence="1 2" key="2">
    <citation type="journal article" date="2022" name="Mol. Ecol. Resour.">
        <title>The genomes of chicory, endive, great burdock and yacon provide insights into Asteraceae paleo-polyploidization history and plant inulin production.</title>
        <authorList>
            <person name="Fan W."/>
            <person name="Wang S."/>
            <person name="Wang H."/>
            <person name="Wang A."/>
            <person name="Jiang F."/>
            <person name="Liu H."/>
            <person name="Zhao H."/>
            <person name="Xu D."/>
            <person name="Zhang Y."/>
        </authorList>
    </citation>
    <scope>NUCLEOTIDE SEQUENCE [LARGE SCALE GENOMIC DNA]</scope>
    <source>
        <strain evidence="2">cv. Yunnan</strain>
        <tissue evidence="1">Leaves</tissue>
    </source>
</reference>
<comment type="caution">
    <text evidence="1">The sequence shown here is derived from an EMBL/GenBank/DDBJ whole genome shotgun (WGS) entry which is preliminary data.</text>
</comment>
<protein>
    <submittedName>
        <fullName evidence="1">Uncharacterized protein</fullName>
    </submittedName>
</protein>
<accession>A0ACB8Z990</accession>
<organism evidence="1 2">
    <name type="scientific">Smallanthus sonchifolius</name>
    <dbReference type="NCBI Taxonomy" id="185202"/>
    <lineage>
        <taxon>Eukaryota</taxon>
        <taxon>Viridiplantae</taxon>
        <taxon>Streptophyta</taxon>
        <taxon>Embryophyta</taxon>
        <taxon>Tracheophyta</taxon>
        <taxon>Spermatophyta</taxon>
        <taxon>Magnoliopsida</taxon>
        <taxon>eudicotyledons</taxon>
        <taxon>Gunneridae</taxon>
        <taxon>Pentapetalae</taxon>
        <taxon>asterids</taxon>
        <taxon>campanulids</taxon>
        <taxon>Asterales</taxon>
        <taxon>Asteraceae</taxon>
        <taxon>Asteroideae</taxon>
        <taxon>Heliantheae alliance</taxon>
        <taxon>Millerieae</taxon>
        <taxon>Smallanthus</taxon>
    </lineage>
</organism>
<evidence type="ECO:0000313" key="2">
    <source>
        <dbReference type="Proteomes" id="UP001056120"/>
    </source>
</evidence>
<reference evidence="2" key="1">
    <citation type="journal article" date="2022" name="Mol. Ecol. Resour.">
        <title>The genomes of chicory, endive, great burdock and yacon provide insights into Asteraceae palaeo-polyploidization history and plant inulin production.</title>
        <authorList>
            <person name="Fan W."/>
            <person name="Wang S."/>
            <person name="Wang H."/>
            <person name="Wang A."/>
            <person name="Jiang F."/>
            <person name="Liu H."/>
            <person name="Zhao H."/>
            <person name="Xu D."/>
            <person name="Zhang Y."/>
        </authorList>
    </citation>
    <scope>NUCLEOTIDE SEQUENCE [LARGE SCALE GENOMIC DNA]</scope>
    <source>
        <strain evidence="2">cv. Yunnan</strain>
    </source>
</reference>
<proteinExistence type="predicted"/>
<evidence type="ECO:0000313" key="1">
    <source>
        <dbReference type="EMBL" id="KAI3694265.1"/>
    </source>
</evidence>